<feature type="compositionally biased region" description="Acidic residues" evidence="2">
    <location>
        <begin position="1034"/>
        <end position="1050"/>
    </location>
</feature>
<dbReference type="Gramene" id="GBG75625">
    <property type="protein sequence ID" value="GBG75625"/>
    <property type="gene ID" value="CBR_g20255"/>
</dbReference>
<dbReference type="EMBL" id="BFEA01000228">
    <property type="protein sequence ID" value="GBG75625.1"/>
    <property type="molecule type" value="Genomic_DNA"/>
</dbReference>
<dbReference type="GO" id="GO:0016460">
    <property type="term" value="C:myosin II complex"/>
    <property type="evidence" value="ECO:0007669"/>
    <property type="project" value="TreeGrafter"/>
</dbReference>
<proteinExistence type="predicted"/>
<feature type="compositionally biased region" description="Basic and acidic residues" evidence="2">
    <location>
        <begin position="8"/>
        <end position="21"/>
    </location>
</feature>
<dbReference type="Proteomes" id="UP000265515">
    <property type="component" value="Unassembled WGS sequence"/>
</dbReference>
<evidence type="ECO:0000256" key="2">
    <source>
        <dbReference type="SAM" id="MobiDB-lite"/>
    </source>
</evidence>
<comment type="caution">
    <text evidence="3">The sequence shown here is derived from an EMBL/GenBank/DDBJ whole genome shotgun (WGS) entry which is preliminary data.</text>
</comment>
<gene>
    <name evidence="3" type="ORF">CBR_g20255</name>
</gene>
<feature type="compositionally biased region" description="Pro residues" evidence="2">
    <location>
        <begin position="206"/>
        <end position="215"/>
    </location>
</feature>
<dbReference type="AlphaFoldDB" id="A0A388KZZ8"/>
<dbReference type="STRING" id="69332.A0A388KZZ8"/>
<protein>
    <submittedName>
        <fullName evidence="3">Uncharacterized protein</fullName>
    </submittedName>
</protein>
<name>A0A388KZZ8_CHABU</name>
<dbReference type="GO" id="GO:0032982">
    <property type="term" value="C:myosin filament"/>
    <property type="evidence" value="ECO:0007669"/>
    <property type="project" value="TreeGrafter"/>
</dbReference>
<dbReference type="OMA" id="ERWRCAV"/>
<dbReference type="PANTHER" id="PTHR45615">
    <property type="entry name" value="MYOSIN HEAVY CHAIN, NON-MUSCLE"/>
    <property type="match status" value="1"/>
</dbReference>
<evidence type="ECO:0000256" key="1">
    <source>
        <dbReference type="SAM" id="Coils"/>
    </source>
</evidence>
<reference evidence="3 4" key="1">
    <citation type="journal article" date="2018" name="Cell">
        <title>The Chara Genome: Secondary Complexity and Implications for Plant Terrestrialization.</title>
        <authorList>
            <person name="Nishiyama T."/>
            <person name="Sakayama H."/>
            <person name="Vries J.D."/>
            <person name="Buschmann H."/>
            <person name="Saint-Marcoux D."/>
            <person name="Ullrich K.K."/>
            <person name="Haas F.B."/>
            <person name="Vanderstraeten L."/>
            <person name="Becker D."/>
            <person name="Lang D."/>
            <person name="Vosolsobe S."/>
            <person name="Rombauts S."/>
            <person name="Wilhelmsson P.K.I."/>
            <person name="Janitza P."/>
            <person name="Kern R."/>
            <person name="Heyl A."/>
            <person name="Rumpler F."/>
            <person name="Villalobos L.I.A.C."/>
            <person name="Clay J.M."/>
            <person name="Skokan R."/>
            <person name="Toyoda A."/>
            <person name="Suzuki Y."/>
            <person name="Kagoshima H."/>
            <person name="Schijlen E."/>
            <person name="Tajeshwar N."/>
            <person name="Catarino B."/>
            <person name="Hetherington A.J."/>
            <person name="Saltykova A."/>
            <person name="Bonnot C."/>
            <person name="Breuninger H."/>
            <person name="Symeonidi A."/>
            <person name="Radhakrishnan G.V."/>
            <person name="Van Nieuwerburgh F."/>
            <person name="Deforce D."/>
            <person name="Chang C."/>
            <person name="Karol K.G."/>
            <person name="Hedrich R."/>
            <person name="Ulvskov P."/>
            <person name="Glockner G."/>
            <person name="Delwiche C.F."/>
            <person name="Petrasek J."/>
            <person name="Van de Peer Y."/>
            <person name="Friml J."/>
            <person name="Beilby M."/>
            <person name="Dolan L."/>
            <person name="Kohara Y."/>
            <person name="Sugano S."/>
            <person name="Fujiyama A."/>
            <person name="Delaux P.-M."/>
            <person name="Quint M."/>
            <person name="TheiBen G."/>
            <person name="Hagemann M."/>
            <person name="Harholt J."/>
            <person name="Dunand C."/>
            <person name="Zachgo S."/>
            <person name="Langdale J."/>
            <person name="Maumus F."/>
            <person name="Straeten D.V.D."/>
            <person name="Gould S.B."/>
            <person name="Rensing S.A."/>
        </authorList>
    </citation>
    <scope>NUCLEOTIDE SEQUENCE [LARGE SCALE GENOMIC DNA]</scope>
    <source>
        <strain evidence="3 4">S276</strain>
    </source>
</reference>
<feature type="region of interest" description="Disordered" evidence="2">
    <location>
        <begin position="1"/>
        <end position="22"/>
    </location>
</feature>
<keyword evidence="1" id="KW-0175">Coiled coil</keyword>
<feature type="compositionally biased region" description="Low complexity" evidence="2">
    <location>
        <begin position="194"/>
        <end position="205"/>
    </location>
</feature>
<organism evidence="3 4">
    <name type="scientific">Chara braunii</name>
    <name type="common">Braun's stonewort</name>
    <dbReference type="NCBI Taxonomy" id="69332"/>
    <lineage>
        <taxon>Eukaryota</taxon>
        <taxon>Viridiplantae</taxon>
        <taxon>Streptophyta</taxon>
        <taxon>Charophyceae</taxon>
        <taxon>Charales</taxon>
        <taxon>Characeae</taxon>
        <taxon>Chara</taxon>
    </lineage>
</organism>
<dbReference type="GO" id="GO:0005737">
    <property type="term" value="C:cytoplasm"/>
    <property type="evidence" value="ECO:0007669"/>
    <property type="project" value="TreeGrafter"/>
</dbReference>
<feature type="region of interest" description="Disordered" evidence="2">
    <location>
        <begin position="235"/>
        <end position="275"/>
    </location>
</feature>
<feature type="region of interest" description="Disordered" evidence="2">
    <location>
        <begin position="1031"/>
        <end position="1050"/>
    </location>
</feature>
<evidence type="ECO:0000313" key="3">
    <source>
        <dbReference type="EMBL" id="GBG75625.1"/>
    </source>
</evidence>
<keyword evidence="4" id="KW-1185">Reference proteome</keyword>
<feature type="region of interest" description="Disordered" evidence="2">
    <location>
        <begin position="186"/>
        <end position="221"/>
    </location>
</feature>
<feature type="compositionally biased region" description="Basic residues" evidence="2">
    <location>
        <begin position="247"/>
        <end position="268"/>
    </location>
</feature>
<feature type="compositionally biased region" description="Basic and acidic residues" evidence="2">
    <location>
        <begin position="235"/>
        <end position="246"/>
    </location>
</feature>
<sequence length="1050" mass="119186">MESFAAVIDDKDREMQQKLEQPESPAVVEVEVAMSQIQIPIPSPLAAITSWGKDRFTSSVSLPLGTVDAPVGDRNRPAVTLDDRADQDATTQRSNCRLRTPDFLDFEPQLVVPPTLSPGVVSAPSCACGGCSLPTRTPGSKVGDCNVNSTYTILCANEAANAAYNKSSSCLATNSSVSCAWKHTKKTLHPPNHTTPTAGITTVTPSLPPPLPPTSIHPNHQSSVGLIRHLSLELHGTDDDSSDGSRHHASSFSHHHHHHHHHHHRHRQQQQQQHPVARVLELDPQLCISLFCQHKHEDPGQVHLPSRHNCTTHRQDEPLKSAGLRSCDDCNAAAAVDLLKARVASLADQLCRKEIEAEELRGRGVNVASVGTKDSEEKLLASEWAVERLEGELERAKEMMCVRERNELELGAKIESLEKGIKGREKELQEMEEDMERACEELKGERAKLEKLSLLLTTLERDIKERTEREEKHVKEKSELQAGIDQKTAEVARLKRDVECYADSEKSMRTLVDGLKMKLKEFMLERDEQGQEKKAAEHVKKANERVARLEEKVLALEQILDRLRHKEESSHKELSRLREELGKRDAELRRLREQSAVCAERERIQAEMIDDQRGRMRAQESRLDVERREKGQLAKKLQEAHGRQSDLEDELMAARQLQEVTRKTVEAQAREEVARLTGLVEDRESRIAELQEEVGRCCGLLEEEKRRNERLTDVLGVLESQVAIVKGREETHMAALERLVKDVQEKNRMLMRHAEESAREMREQREVYTQLEREMQRSRERARNVEESLIRVHRQGEAKDREMARQKVEIAELNHELADVRDKLDRREEDVKRLRDKIEAISEIPGCLRKTQAMVERIDREMKVAEERWRCAVHRGDNLSMQLQAMEWALEAKGEELLVKQDELSEKETQMEELMHLVGKDSTDKWVGEVKGQKKEEQEEIDPLRRIEVKMDEDGLGLLRGSEIGVSATPLVAMDRSPMTQEGVERMTNELHIVMGRLREVHGLLAQSGYLSLEDGYTSIGDFSDLPLRIVAADGDDDDDDESNTDSGSE</sequence>
<dbReference type="GO" id="GO:0000146">
    <property type="term" value="F:microfilament motor activity"/>
    <property type="evidence" value="ECO:0007669"/>
    <property type="project" value="TreeGrafter"/>
</dbReference>
<evidence type="ECO:0000313" key="4">
    <source>
        <dbReference type="Proteomes" id="UP000265515"/>
    </source>
</evidence>
<feature type="coiled-coil region" evidence="1">
    <location>
        <begin position="379"/>
        <end position="504"/>
    </location>
</feature>
<feature type="coiled-coil region" evidence="1">
    <location>
        <begin position="532"/>
        <end position="868"/>
    </location>
</feature>
<dbReference type="GO" id="GO:0051015">
    <property type="term" value="F:actin filament binding"/>
    <property type="evidence" value="ECO:0007669"/>
    <property type="project" value="TreeGrafter"/>
</dbReference>
<dbReference type="PANTHER" id="PTHR45615:SF40">
    <property type="entry name" value="MYOSIN HEAVY CHAIN, NON-MUSCLE"/>
    <property type="match status" value="1"/>
</dbReference>
<accession>A0A388KZZ8</accession>